<dbReference type="Ensembl" id="ENSAPET00000014683.1">
    <property type="protein sequence ID" value="ENSAPEP00000014305.1"/>
    <property type="gene ID" value="ENSAPEG00000010197.1"/>
</dbReference>
<dbReference type="InterPro" id="IPR036179">
    <property type="entry name" value="Ig-like_dom_sf"/>
</dbReference>
<protein>
    <recommendedName>
        <fullName evidence="4">Ig-like domain-containing protein</fullName>
    </recommendedName>
</protein>
<dbReference type="GO" id="GO:0098609">
    <property type="term" value="P:cell-cell adhesion"/>
    <property type="evidence" value="ECO:0007669"/>
    <property type="project" value="TreeGrafter"/>
</dbReference>
<reference evidence="5 6" key="1">
    <citation type="submission" date="2018-03" db="EMBL/GenBank/DDBJ databases">
        <title>Finding Nemo's genes: A chromosome-scale reference assembly of the genome of the orange clownfish Amphiprion percula.</title>
        <authorList>
            <person name="Lehmann R."/>
        </authorList>
    </citation>
    <scope>NUCLEOTIDE SEQUENCE</scope>
</reference>
<accession>A0A3P8SQ31</accession>
<dbReference type="Gene3D" id="2.60.40.10">
    <property type="entry name" value="Immunoglobulins"/>
    <property type="match status" value="2"/>
</dbReference>
<dbReference type="FunFam" id="2.60.40.10:FF:001477">
    <property type="entry name" value="Titin b"/>
    <property type="match status" value="1"/>
</dbReference>
<evidence type="ECO:0000256" key="2">
    <source>
        <dbReference type="ARBA" id="ARBA00023157"/>
    </source>
</evidence>
<feature type="region of interest" description="Disordered" evidence="3">
    <location>
        <begin position="261"/>
        <end position="502"/>
    </location>
</feature>
<dbReference type="InterPro" id="IPR013783">
    <property type="entry name" value="Ig-like_fold"/>
</dbReference>
<dbReference type="Proteomes" id="UP000265080">
    <property type="component" value="Chromosome 12"/>
</dbReference>
<reference evidence="5" key="3">
    <citation type="submission" date="2025-09" db="UniProtKB">
        <authorList>
            <consortium name="Ensembl"/>
        </authorList>
    </citation>
    <scope>IDENTIFICATION</scope>
</reference>
<sequence length="502" mass="53548">MSGVLTITILDCQEEDSGTYRCVCCNSKGEASDYATLEVSGGGYTTFSSRRRDEEAPKAYVPEVTRIDHYHTTHFKAGYASKTYLEVEESKSKLTETHEVVTHERYGASTERYSSAERYDSSIKYASTEYLSSGSSYSSDKFSLTGKQTASEAKMKSSSAAAEEVSVHKVKPSLSARILTKPQSVTVAEGEAARFFCDIDGEPAPTVTWMHESQTIVSSNRIQVTTTQYKSSLEISSVTTSDEGRYTVVVENSADRQEAHFTLTIHRPVPKEPVKSVETSLKSPTPSVKSPEPSATSPAPSITSPIPSLKLPEPSIKSPEPSVTSAPSVKSPTPSVKSPTPSVKSPEPSVSSPAPSVKSPTPSMKSPEPEGIKSPRSMKSPEPSAPSPASEPEGVKSPRGGVKSPEPRVKSPGSVKSPEPEDIKSPRGVKSPEPAAGVKSPRGVKSPEPAGAKTLKGIKSPEPSGIKSPRALKVKSPPPIMSPKRVVKGFRGYKNGTVKPPF</sequence>
<dbReference type="PROSITE" id="PS50835">
    <property type="entry name" value="IG_LIKE"/>
    <property type="match status" value="1"/>
</dbReference>
<dbReference type="OMA" id="HESQTIV"/>
<keyword evidence="6" id="KW-1185">Reference proteome</keyword>
<name>A0A3P8SQ31_AMPPE</name>
<dbReference type="PANTHER" id="PTHR44170:SF6">
    <property type="entry name" value="CONTACTIN"/>
    <property type="match status" value="1"/>
</dbReference>
<dbReference type="SMART" id="SM00409">
    <property type="entry name" value="IG"/>
    <property type="match status" value="1"/>
</dbReference>
<reference evidence="5" key="2">
    <citation type="submission" date="2025-08" db="UniProtKB">
        <authorList>
            <consortium name="Ensembl"/>
        </authorList>
    </citation>
    <scope>IDENTIFICATION</scope>
</reference>
<evidence type="ECO:0000256" key="3">
    <source>
        <dbReference type="SAM" id="MobiDB-lite"/>
    </source>
</evidence>
<keyword evidence="1" id="KW-0677">Repeat</keyword>
<dbReference type="GeneTree" id="ENSGT01110000267173"/>
<dbReference type="InterPro" id="IPR003598">
    <property type="entry name" value="Ig_sub2"/>
</dbReference>
<dbReference type="InterPro" id="IPR013098">
    <property type="entry name" value="Ig_I-set"/>
</dbReference>
<dbReference type="Pfam" id="PF07679">
    <property type="entry name" value="I-set"/>
    <property type="match status" value="1"/>
</dbReference>
<keyword evidence="2" id="KW-1015">Disulfide bond</keyword>
<feature type="domain" description="Ig-like" evidence="4">
    <location>
        <begin position="172"/>
        <end position="264"/>
    </location>
</feature>
<dbReference type="InterPro" id="IPR007110">
    <property type="entry name" value="Ig-like_dom"/>
</dbReference>
<evidence type="ECO:0000256" key="1">
    <source>
        <dbReference type="ARBA" id="ARBA00022737"/>
    </source>
</evidence>
<evidence type="ECO:0000313" key="6">
    <source>
        <dbReference type="Proteomes" id="UP000265080"/>
    </source>
</evidence>
<dbReference type="SMART" id="SM00408">
    <property type="entry name" value="IGc2"/>
    <property type="match status" value="1"/>
</dbReference>
<evidence type="ECO:0000259" key="4">
    <source>
        <dbReference type="PROSITE" id="PS50835"/>
    </source>
</evidence>
<feature type="compositionally biased region" description="Low complexity" evidence="3">
    <location>
        <begin position="321"/>
        <end position="363"/>
    </location>
</feature>
<feature type="compositionally biased region" description="Polar residues" evidence="3">
    <location>
        <begin position="277"/>
        <end position="288"/>
    </location>
</feature>
<dbReference type="GO" id="GO:0016020">
    <property type="term" value="C:membrane"/>
    <property type="evidence" value="ECO:0007669"/>
    <property type="project" value="UniProtKB-SubCell"/>
</dbReference>
<organism evidence="5 6">
    <name type="scientific">Amphiprion percula</name>
    <name type="common">Orange clownfish</name>
    <name type="synonym">Lutjanus percula</name>
    <dbReference type="NCBI Taxonomy" id="161767"/>
    <lineage>
        <taxon>Eukaryota</taxon>
        <taxon>Metazoa</taxon>
        <taxon>Chordata</taxon>
        <taxon>Craniata</taxon>
        <taxon>Vertebrata</taxon>
        <taxon>Euteleostomi</taxon>
        <taxon>Actinopterygii</taxon>
        <taxon>Neopterygii</taxon>
        <taxon>Teleostei</taxon>
        <taxon>Neoteleostei</taxon>
        <taxon>Acanthomorphata</taxon>
        <taxon>Ovalentaria</taxon>
        <taxon>Pomacentridae</taxon>
        <taxon>Amphiprion</taxon>
    </lineage>
</organism>
<dbReference type="STRING" id="161767.ENSAPEP00000014305"/>
<evidence type="ECO:0000313" key="5">
    <source>
        <dbReference type="Ensembl" id="ENSAPEP00000014305.1"/>
    </source>
</evidence>
<dbReference type="InterPro" id="IPR003599">
    <property type="entry name" value="Ig_sub"/>
</dbReference>
<dbReference type="SUPFAM" id="SSF48726">
    <property type="entry name" value="Immunoglobulin"/>
    <property type="match status" value="2"/>
</dbReference>
<proteinExistence type="predicted"/>
<dbReference type="AlphaFoldDB" id="A0A3P8SQ31"/>
<dbReference type="PANTHER" id="PTHR44170">
    <property type="entry name" value="PROTEIN SIDEKICK"/>
    <property type="match status" value="1"/>
</dbReference>
<feature type="compositionally biased region" description="Low complexity" evidence="3">
    <location>
        <begin position="290"/>
        <end position="308"/>
    </location>
</feature>